<dbReference type="InterPro" id="IPR036922">
    <property type="entry name" value="Rieske_2Fe-2S_sf"/>
</dbReference>
<dbReference type="Pfam" id="PF00355">
    <property type="entry name" value="Rieske"/>
    <property type="match status" value="1"/>
</dbReference>
<evidence type="ECO:0000259" key="9">
    <source>
        <dbReference type="PROSITE" id="PS51296"/>
    </source>
</evidence>
<dbReference type="RefSeq" id="WP_306207555.1">
    <property type="nucleotide sequence ID" value="NZ_CP132353.1"/>
</dbReference>
<dbReference type="SUPFAM" id="SSF51905">
    <property type="entry name" value="FAD/NAD(P)-binding domain"/>
    <property type="match status" value="1"/>
</dbReference>
<evidence type="ECO:0000256" key="6">
    <source>
        <dbReference type="ARBA" id="ARBA00023002"/>
    </source>
</evidence>
<dbReference type="GO" id="GO:0051537">
    <property type="term" value="F:2 iron, 2 sulfur cluster binding"/>
    <property type="evidence" value="ECO:0007669"/>
    <property type="project" value="UniProtKB-KW"/>
</dbReference>
<dbReference type="SUPFAM" id="SSF50022">
    <property type="entry name" value="ISP domain"/>
    <property type="match status" value="1"/>
</dbReference>
<protein>
    <submittedName>
        <fullName evidence="10">FAD-dependent oxidoreductase</fullName>
    </submittedName>
</protein>
<feature type="domain" description="Rieske" evidence="9">
    <location>
        <begin position="4"/>
        <end position="99"/>
    </location>
</feature>
<dbReference type="GO" id="GO:0046872">
    <property type="term" value="F:metal ion binding"/>
    <property type="evidence" value="ECO:0007669"/>
    <property type="project" value="UniProtKB-KW"/>
</dbReference>
<dbReference type="GO" id="GO:0005737">
    <property type="term" value="C:cytoplasm"/>
    <property type="evidence" value="ECO:0007669"/>
    <property type="project" value="TreeGrafter"/>
</dbReference>
<dbReference type="Gene3D" id="2.102.10.10">
    <property type="entry name" value="Rieske [2Fe-2S] iron-sulphur domain"/>
    <property type="match status" value="1"/>
</dbReference>
<dbReference type="SUPFAM" id="SSF55424">
    <property type="entry name" value="FAD/NAD-linked reductases, dimerisation (C-terminal) domain"/>
    <property type="match status" value="1"/>
</dbReference>
<evidence type="ECO:0000256" key="7">
    <source>
        <dbReference type="ARBA" id="ARBA00023004"/>
    </source>
</evidence>
<keyword evidence="11" id="KW-1185">Reference proteome</keyword>
<dbReference type="InterPro" id="IPR016156">
    <property type="entry name" value="FAD/NAD-linked_Rdtase_dimer_sf"/>
</dbReference>
<name>A0AA50HPN8_9GAMM</name>
<keyword evidence="3" id="KW-0001">2Fe-2S</keyword>
<evidence type="ECO:0000256" key="4">
    <source>
        <dbReference type="ARBA" id="ARBA00022723"/>
    </source>
</evidence>
<dbReference type="InterPro" id="IPR017941">
    <property type="entry name" value="Rieske_2Fe-2S"/>
</dbReference>
<dbReference type="Gene3D" id="3.50.50.60">
    <property type="entry name" value="FAD/NAD(P)-binding domain"/>
    <property type="match status" value="2"/>
</dbReference>
<proteinExistence type="predicted"/>
<reference evidence="10 11" key="1">
    <citation type="submission" date="2023-07" db="EMBL/GenBank/DDBJ databases">
        <title>Pathogenic bacteria of pear tree diseases.</title>
        <authorList>
            <person name="Zhang Z."/>
            <person name="He L."/>
            <person name="Huang R."/>
        </authorList>
    </citation>
    <scope>NUCLEOTIDE SEQUENCE [LARGE SCALE GENOMIC DNA]</scope>
    <source>
        <strain evidence="10 11">DE2</strain>
    </source>
</reference>
<dbReference type="AlphaFoldDB" id="A0AA50HPN8"/>
<evidence type="ECO:0000313" key="11">
    <source>
        <dbReference type="Proteomes" id="UP001228139"/>
    </source>
</evidence>
<keyword evidence="4" id="KW-0479">Metal-binding</keyword>
<evidence type="ECO:0000256" key="8">
    <source>
        <dbReference type="ARBA" id="ARBA00023014"/>
    </source>
</evidence>
<keyword evidence="6" id="KW-0560">Oxidoreductase</keyword>
<keyword evidence="8" id="KW-0411">Iron-sulfur</keyword>
<dbReference type="EMBL" id="CP132353">
    <property type="protein sequence ID" value="WLS78068.1"/>
    <property type="molecule type" value="Genomic_DNA"/>
</dbReference>
<dbReference type="PANTHER" id="PTHR43557">
    <property type="entry name" value="APOPTOSIS-INDUCING FACTOR 1"/>
    <property type="match status" value="1"/>
</dbReference>
<keyword evidence="7" id="KW-0408">Iron</keyword>
<sequence length="509" mass="56230">MSYQNAIVLQDLPELKPVRVPIGETGIILIREQQTVKAFQSNCPHSGAPLEQGAIYEGRLVCPWHKANFSLEDGSMCEPLALSDLKRYPVRVENGMVQVDPEPLPPLVSFAANQQQPVYVILGTGAAGAAAAWTLRREGFTGKLILVDRESEAPYDRTVLTKFVPSGKMKISEVPPLLQEDFAPFAERIQADVERLETARRLLHFADGATLSYDKLLIATGGIPQRPDFEGKALFGVHVLRSIEQADTLLKEVDKTRRLVIIGNSFIAMELASALRAQEIEVQVIARDPLPFKKQFGEQIARYFRELHEENGVKFTEGEIASLKESNGHVSAVELKDGQIVPADIVLLATGVAPGTSFIHDIPLNEDGSLTTSETLTVADEVWAAGDIATFPTASGTLRIEHYRVAEQQGRVAAKNMLGENDRWDRVPFFWTTQFGTRYEYVGHAGEWDDYQLLGSLQEKKFVALYGQKGQLAAVTSCGMYTFTAELVLRMQKPMTLAEAAALVEKALY</sequence>
<dbReference type="GO" id="GO:0016651">
    <property type="term" value="F:oxidoreductase activity, acting on NAD(P)H"/>
    <property type="evidence" value="ECO:0007669"/>
    <property type="project" value="TreeGrafter"/>
</dbReference>
<dbReference type="PRINTS" id="PR00411">
    <property type="entry name" value="PNDRDTASEI"/>
</dbReference>
<dbReference type="InterPro" id="IPR050446">
    <property type="entry name" value="FAD-oxidoreductase/Apoptosis"/>
</dbReference>
<gene>
    <name evidence="10" type="ORF">Q3V30_16580</name>
</gene>
<dbReference type="KEGG" id="epi:Q3V30_16580"/>
<dbReference type="PRINTS" id="PR00368">
    <property type="entry name" value="FADPNR"/>
</dbReference>
<comment type="cofactor">
    <cofactor evidence="1">
        <name>FAD</name>
        <dbReference type="ChEBI" id="CHEBI:57692"/>
    </cofactor>
</comment>
<evidence type="ECO:0000256" key="2">
    <source>
        <dbReference type="ARBA" id="ARBA00022630"/>
    </source>
</evidence>
<dbReference type="Gene3D" id="3.30.390.30">
    <property type="match status" value="1"/>
</dbReference>
<evidence type="ECO:0000256" key="5">
    <source>
        <dbReference type="ARBA" id="ARBA00022827"/>
    </source>
</evidence>
<dbReference type="PANTHER" id="PTHR43557:SF2">
    <property type="entry name" value="RIESKE DOMAIN-CONTAINING PROTEIN-RELATED"/>
    <property type="match status" value="1"/>
</dbReference>
<dbReference type="InterPro" id="IPR036188">
    <property type="entry name" value="FAD/NAD-bd_sf"/>
</dbReference>
<dbReference type="Proteomes" id="UP001228139">
    <property type="component" value="Chromosome"/>
</dbReference>
<dbReference type="PROSITE" id="PS51296">
    <property type="entry name" value="RIESKE"/>
    <property type="match status" value="1"/>
</dbReference>
<keyword evidence="5" id="KW-0274">FAD</keyword>
<evidence type="ECO:0000256" key="3">
    <source>
        <dbReference type="ARBA" id="ARBA00022714"/>
    </source>
</evidence>
<accession>A0AA50HPN8</accession>
<evidence type="ECO:0000313" key="10">
    <source>
        <dbReference type="EMBL" id="WLS78068.1"/>
    </source>
</evidence>
<dbReference type="Pfam" id="PF07992">
    <property type="entry name" value="Pyr_redox_2"/>
    <property type="match status" value="1"/>
</dbReference>
<dbReference type="InterPro" id="IPR023753">
    <property type="entry name" value="FAD/NAD-binding_dom"/>
</dbReference>
<organism evidence="10 11">
    <name type="scientific">Erwinia pyri</name>
    <dbReference type="NCBI Taxonomy" id="3062598"/>
    <lineage>
        <taxon>Bacteria</taxon>
        <taxon>Pseudomonadati</taxon>
        <taxon>Pseudomonadota</taxon>
        <taxon>Gammaproteobacteria</taxon>
        <taxon>Enterobacterales</taxon>
        <taxon>Erwiniaceae</taxon>
        <taxon>Erwinia</taxon>
    </lineage>
</organism>
<keyword evidence="2" id="KW-0285">Flavoprotein</keyword>
<evidence type="ECO:0000256" key="1">
    <source>
        <dbReference type="ARBA" id="ARBA00001974"/>
    </source>
</evidence>